<proteinExistence type="predicted"/>
<keyword evidence="1" id="KW-0812">Transmembrane</keyword>
<reference evidence="2" key="2">
    <citation type="submission" date="2015-03" db="EMBL/GenBank/DDBJ databases">
        <authorList>
            <person name="Chow C.-E.T."/>
            <person name="Winget D.M."/>
            <person name="White R.A.III."/>
            <person name="Hallam S.J."/>
            <person name="Suttle C.A."/>
        </authorList>
    </citation>
    <scope>NUCLEOTIDE SEQUENCE</scope>
    <source>
        <strain evidence="2">Anoxic3_7</strain>
    </source>
</reference>
<keyword evidence="1" id="KW-0472">Membrane</keyword>
<keyword evidence="1" id="KW-1133">Transmembrane helix</keyword>
<name>A0A0F7L1H7_9VIRU</name>
<dbReference type="EMBL" id="KR029582">
    <property type="protein sequence ID" value="AKH46389.1"/>
    <property type="molecule type" value="Genomic_DNA"/>
</dbReference>
<accession>A0A0F7L1H7</accession>
<evidence type="ECO:0000313" key="2">
    <source>
        <dbReference type="EMBL" id="AKH46389.1"/>
    </source>
</evidence>
<protein>
    <submittedName>
        <fullName evidence="2">Uncharacterized protein</fullName>
    </submittedName>
</protein>
<evidence type="ECO:0000256" key="1">
    <source>
        <dbReference type="SAM" id="Phobius"/>
    </source>
</evidence>
<sequence length="74" mass="8411">MVLIMVLQLRLLRQQQVLLLLGLGIISLVLEMVLVERFSLMVLLSKQEPYNPLVWQHLTLSLSGQETVVDPIGM</sequence>
<organism evidence="2">
    <name type="scientific">uncultured marine virus</name>
    <dbReference type="NCBI Taxonomy" id="186617"/>
    <lineage>
        <taxon>Viruses</taxon>
        <taxon>environmental samples</taxon>
    </lineage>
</organism>
<reference evidence="2" key="1">
    <citation type="journal article" date="2015" name="Front. Microbiol.">
        <title>Combining genomic sequencing methods to explore viral diversity and reveal potential virus-host interactions.</title>
        <authorList>
            <person name="Chow C.E."/>
            <person name="Winget D.M."/>
            <person name="White R.A.III."/>
            <person name="Hallam S.J."/>
            <person name="Suttle C.A."/>
        </authorList>
    </citation>
    <scope>NUCLEOTIDE SEQUENCE</scope>
    <source>
        <strain evidence="2">Anoxic3_7</strain>
    </source>
</reference>
<feature type="transmembrane region" description="Helical" evidence="1">
    <location>
        <begin position="17"/>
        <end position="35"/>
    </location>
</feature>